<keyword evidence="4" id="KW-0647">Proteasome</keyword>
<dbReference type="PANTHER" id="PTHR12651:SF1">
    <property type="entry name" value="26S PROTEASOME NON-ATPASE REGULATORY SUBUNIT 9"/>
    <property type="match status" value="1"/>
</dbReference>
<dbReference type="InterPro" id="IPR040815">
    <property type="entry name" value="Nas2_N"/>
</dbReference>
<keyword evidence="1" id="KW-0143">Chaperone</keyword>
<dbReference type="PANTHER" id="PTHR12651">
    <property type="entry name" value="26S PROTEASOME NON-ATPASE REGULATORY SUBUNIT 9"/>
    <property type="match status" value="1"/>
</dbReference>
<dbReference type="GO" id="GO:0005737">
    <property type="term" value="C:cytoplasm"/>
    <property type="evidence" value="ECO:0007669"/>
    <property type="project" value="TreeGrafter"/>
</dbReference>
<sequence>MEDIHSPSVVVAARENQSTASVAANGSSTKALFELMKDKDQLEAELKALGSVLDSHGVNMNTSLTTFDGYPRDDIDVPQIRHTRARIIHLRNDYKDLMKRIEAGLYAHHAALAASAQDDTTIPTTATIIAPTAAAPRTTTTSGASAPEDVQTPFAKINSVAPNSPAAEAGLQKGDYIKKFGTVNALNHEKLKKLTELVAANEENPVTVLVSRREAGSEADRELTIVPRTWEGNGKLGCHILPL</sequence>
<dbReference type="FunCoup" id="A0A5J5EIA6">
    <property type="interactions" value="1177"/>
</dbReference>
<proteinExistence type="predicted"/>
<dbReference type="FunFam" id="2.30.42.10:FF:000107">
    <property type="entry name" value="26S proteasome non-ATPase regulatory subunit 9"/>
    <property type="match status" value="1"/>
</dbReference>
<feature type="domain" description="PDZ" evidence="3">
    <location>
        <begin position="135"/>
        <end position="214"/>
    </location>
</feature>
<organism evidence="4 5">
    <name type="scientific">Sphaerosporella brunnea</name>
    <dbReference type="NCBI Taxonomy" id="1250544"/>
    <lineage>
        <taxon>Eukaryota</taxon>
        <taxon>Fungi</taxon>
        <taxon>Dikarya</taxon>
        <taxon>Ascomycota</taxon>
        <taxon>Pezizomycotina</taxon>
        <taxon>Pezizomycetes</taxon>
        <taxon>Pezizales</taxon>
        <taxon>Pyronemataceae</taxon>
        <taxon>Sphaerosporella</taxon>
    </lineage>
</organism>
<name>A0A5J5EIA6_9PEZI</name>
<evidence type="ECO:0000313" key="5">
    <source>
        <dbReference type="Proteomes" id="UP000326924"/>
    </source>
</evidence>
<dbReference type="InterPro" id="IPR035269">
    <property type="entry name" value="PSMD9"/>
</dbReference>
<dbReference type="Gene3D" id="6.10.140.1710">
    <property type="match status" value="1"/>
</dbReference>
<accession>A0A5J5EIA6</accession>
<reference evidence="4 5" key="1">
    <citation type="submission" date="2019-09" db="EMBL/GenBank/DDBJ databases">
        <title>Draft genome of the ectomycorrhizal ascomycete Sphaerosporella brunnea.</title>
        <authorList>
            <consortium name="DOE Joint Genome Institute"/>
            <person name="Benucci G.M."/>
            <person name="Marozzi G."/>
            <person name="Antonielli L."/>
            <person name="Sanchez S."/>
            <person name="Marco P."/>
            <person name="Wang X."/>
            <person name="Falini L.B."/>
            <person name="Barry K."/>
            <person name="Haridas S."/>
            <person name="Lipzen A."/>
            <person name="Labutti K."/>
            <person name="Grigoriev I.V."/>
            <person name="Murat C."/>
            <person name="Martin F."/>
            <person name="Albertini E."/>
            <person name="Donnini D."/>
            <person name="Bonito G."/>
        </authorList>
    </citation>
    <scope>NUCLEOTIDE SEQUENCE [LARGE SCALE GENOMIC DNA]</scope>
    <source>
        <strain evidence="4 5">Sb_GMNB300</strain>
    </source>
</reference>
<dbReference type="Pfam" id="PF18265">
    <property type="entry name" value="Nas2_N"/>
    <property type="match status" value="1"/>
</dbReference>
<dbReference type="Gene3D" id="2.30.42.10">
    <property type="match status" value="1"/>
</dbReference>
<dbReference type="Pfam" id="PF04495">
    <property type="entry name" value="GRASP55_65"/>
    <property type="match status" value="1"/>
</dbReference>
<protein>
    <recommendedName>
        <fullName evidence="2">Probable 26S proteasome regulatory subunit p27</fullName>
    </recommendedName>
</protein>
<evidence type="ECO:0000259" key="3">
    <source>
        <dbReference type="SMART" id="SM00228"/>
    </source>
</evidence>
<dbReference type="SMART" id="SM00228">
    <property type="entry name" value="PDZ"/>
    <property type="match status" value="1"/>
</dbReference>
<evidence type="ECO:0000256" key="1">
    <source>
        <dbReference type="ARBA" id="ARBA00023186"/>
    </source>
</evidence>
<evidence type="ECO:0000313" key="4">
    <source>
        <dbReference type="EMBL" id="KAA8894398.1"/>
    </source>
</evidence>
<dbReference type="OrthoDB" id="72325at2759"/>
<dbReference type="InParanoid" id="A0A5J5EIA6"/>
<dbReference type="AlphaFoldDB" id="A0A5J5EIA6"/>
<comment type="caution">
    <text evidence="4">The sequence shown here is derived from an EMBL/GenBank/DDBJ whole genome shotgun (WGS) entry which is preliminary data.</text>
</comment>
<dbReference type="EMBL" id="VXIS01000342">
    <property type="protein sequence ID" value="KAA8894398.1"/>
    <property type="molecule type" value="Genomic_DNA"/>
</dbReference>
<dbReference type="Proteomes" id="UP000326924">
    <property type="component" value="Unassembled WGS sequence"/>
</dbReference>
<dbReference type="InterPro" id="IPR036034">
    <property type="entry name" value="PDZ_sf"/>
</dbReference>
<dbReference type="GO" id="GO:0000502">
    <property type="term" value="C:proteasome complex"/>
    <property type="evidence" value="ECO:0007669"/>
    <property type="project" value="UniProtKB-KW"/>
</dbReference>
<dbReference type="InterPro" id="IPR001478">
    <property type="entry name" value="PDZ"/>
</dbReference>
<dbReference type="GO" id="GO:0070682">
    <property type="term" value="P:proteasome regulatory particle assembly"/>
    <property type="evidence" value="ECO:0007669"/>
    <property type="project" value="InterPro"/>
</dbReference>
<gene>
    <name evidence="4" type="ORF">FN846DRAFT_1000480</name>
</gene>
<dbReference type="InterPro" id="IPR024958">
    <property type="entry name" value="GRASP_PDZ"/>
</dbReference>
<dbReference type="GO" id="GO:0005634">
    <property type="term" value="C:nucleus"/>
    <property type="evidence" value="ECO:0007669"/>
    <property type="project" value="TreeGrafter"/>
</dbReference>
<evidence type="ECO:0000256" key="2">
    <source>
        <dbReference type="ARBA" id="ARBA00068021"/>
    </source>
</evidence>
<dbReference type="SUPFAM" id="SSF50156">
    <property type="entry name" value="PDZ domain-like"/>
    <property type="match status" value="1"/>
</dbReference>
<keyword evidence="5" id="KW-1185">Reference proteome</keyword>